<evidence type="ECO:0000313" key="2">
    <source>
        <dbReference type="EMBL" id="ADU21874.1"/>
    </source>
</evidence>
<feature type="transmembrane region" description="Helical" evidence="1">
    <location>
        <begin position="171"/>
        <end position="191"/>
    </location>
</feature>
<feature type="transmembrane region" description="Helical" evidence="1">
    <location>
        <begin position="47"/>
        <end position="67"/>
    </location>
</feature>
<keyword evidence="1" id="KW-0812">Transmembrane</keyword>
<evidence type="ECO:0000256" key="1">
    <source>
        <dbReference type="SAM" id="Phobius"/>
    </source>
</evidence>
<dbReference type="KEGG" id="ral:Rumal_1360"/>
<keyword evidence="1" id="KW-1133">Transmembrane helix</keyword>
<dbReference type="EMBL" id="CP002403">
    <property type="protein sequence ID" value="ADU21874.1"/>
    <property type="molecule type" value="Genomic_DNA"/>
</dbReference>
<evidence type="ECO:0008006" key="4">
    <source>
        <dbReference type="Google" id="ProtNLM"/>
    </source>
</evidence>
<feature type="transmembrane region" description="Helical" evidence="1">
    <location>
        <begin position="211"/>
        <end position="231"/>
    </location>
</feature>
<dbReference type="STRING" id="697329.Rumal_1360"/>
<feature type="transmembrane region" description="Helical" evidence="1">
    <location>
        <begin position="137"/>
        <end position="159"/>
    </location>
</feature>
<dbReference type="HOGENOM" id="CLU_1119512_0_0_9"/>
<protein>
    <recommendedName>
        <fullName evidence="4">ABC-2 family transporter protein</fullName>
    </recommendedName>
</protein>
<organism evidence="2 3">
    <name type="scientific">Ruminococcus albus (strain ATCC 27210 / DSM 20455 / JCM 14654 / NCDO 2250 / 7)</name>
    <dbReference type="NCBI Taxonomy" id="697329"/>
    <lineage>
        <taxon>Bacteria</taxon>
        <taxon>Bacillati</taxon>
        <taxon>Bacillota</taxon>
        <taxon>Clostridia</taxon>
        <taxon>Eubacteriales</taxon>
        <taxon>Oscillospiraceae</taxon>
        <taxon>Ruminococcus</taxon>
    </lineage>
</organism>
<dbReference type="RefSeq" id="WP_013498043.1">
    <property type="nucleotide sequence ID" value="NC_014833.1"/>
</dbReference>
<dbReference type="AlphaFoldDB" id="E6UFH0"/>
<feature type="transmembrane region" description="Helical" evidence="1">
    <location>
        <begin position="102"/>
        <end position="122"/>
    </location>
</feature>
<reference evidence="2 3" key="1">
    <citation type="journal article" date="2011" name="J. Bacteriol.">
        <title>Complete genome of the cellulolytic ruminal bacterium Ruminococcus albus 7.</title>
        <authorList>
            <person name="Suen G."/>
            <person name="Stevenson D.M."/>
            <person name="Bruce D.C."/>
            <person name="Chertkov O."/>
            <person name="Copeland A."/>
            <person name="Cheng J.F."/>
            <person name="Detter C."/>
            <person name="Detter J.C."/>
            <person name="Goodwin L.A."/>
            <person name="Han C.S."/>
            <person name="Hauser L.J."/>
            <person name="Ivanova N.N."/>
            <person name="Kyrpides N.C."/>
            <person name="Land M.L."/>
            <person name="Lapidus A."/>
            <person name="Lucas S."/>
            <person name="Ovchinnikova G."/>
            <person name="Pitluck S."/>
            <person name="Tapia R."/>
            <person name="Woyke T."/>
            <person name="Boyum J."/>
            <person name="Mead D."/>
            <person name="Weimer P.J."/>
        </authorList>
    </citation>
    <scope>NUCLEOTIDE SEQUENCE [LARGE SCALE GENOMIC DNA]</scope>
    <source>
        <strain evidence="3">ATCC 27210 / DSM 20455 / JCM 14654 / NCDO 2250 / 7</strain>
    </source>
</reference>
<keyword evidence="1" id="KW-0472">Membrane</keyword>
<dbReference type="Pfam" id="PF13346">
    <property type="entry name" value="ABC2_membrane_5"/>
    <property type="match status" value="1"/>
</dbReference>
<accession>E6UFH0</accession>
<name>E6UFH0_RUMA7</name>
<dbReference type="Proteomes" id="UP000006919">
    <property type="component" value="Chromosome"/>
</dbReference>
<evidence type="ECO:0000313" key="3">
    <source>
        <dbReference type="Proteomes" id="UP000006919"/>
    </source>
</evidence>
<gene>
    <name evidence="2" type="ordered locus">Rumal_1360</name>
</gene>
<dbReference type="OrthoDB" id="1818839at2"/>
<sequence length="248" mass="28122">MLGLIYKDFKIYRNTFLCLLCVLLLSKGFIMLPVAVGTEEFKDAMNSMPALFGMMCAGGTVISFYIAGMFQESLISGDEQKKWAYFITSTDDGIKRMVGSKYIIILIYSMMTAFMCSFMNKLCADIIGQDAPDNTNLILLLFFVQLMCRGFSVPFLFAFGSKKGNTVRLTAVITVIIAGLIYGLFGDLSIINPEKIWEMLMDMMTDLSQNWKLMLGQAMFFVIVIVMYIVSYKLSCRYYLKGVEHYDK</sequence>
<proteinExistence type="predicted"/>
<dbReference type="InterPro" id="IPR025699">
    <property type="entry name" value="ABC2_memb-like"/>
</dbReference>
<dbReference type="eggNOG" id="ENOG5030UKE">
    <property type="taxonomic scope" value="Bacteria"/>
</dbReference>